<dbReference type="Proteomes" id="UP000183410">
    <property type="component" value="Unassembled WGS sequence"/>
</dbReference>
<evidence type="ECO:0000259" key="1">
    <source>
        <dbReference type="Pfam" id="PF11907"/>
    </source>
</evidence>
<reference evidence="3" key="1">
    <citation type="submission" date="2016-10" db="EMBL/GenBank/DDBJ databases">
        <authorList>
            <person name="Varghese N."/>
            <person name="Submissions S."/>
        </authorList>
    </citation>
    <scope>NUCLEOTIDE SEQUENCE [LARGE SCALE GENOMIC DNA]</scope>
    <source>
        <strain evidence="3">CGMCC 1.10223</strain>
    </source>
</reference>
<name>A0A1I2CJ38_9BACL</name>
<dbReference type="InterPro" id="IPR021835">
    <property type="entry name" value="DUF3427"/>
</dbReference>
<organism evidence="2 3">
    <name type="scientific">Paenibacillus algorifonticola</name>
    <dbReference type="NCBI Taxonomy" id="684063"/>
    <lineage>
        <taxon>Bacteria</taxon>
        <taxon>Bacillati</taxon>
        <taxon>Bacillota</taxon>
        <taxon>Bacilli</taxon>
        <taxon>Bacillales</taxon>
        <taxon>Paenibacillaceae</taxon>
        <taxon>Paenibacillus</taxon>
    </lineage>
</organism>
<accession>A0A1I2CJ38</accession>
<keyword evidence="3" id="KW-1185">Reference proteome</keyword>
<evidence type="ECO:0000313" key="2">
    <source>
        <dbReference type="EMBL" id="SFE68248.1"/>
    </source>
</evidence>
<dbReference type="Pfam" id="PF11907">
    <property type="entry name" value="DUF3427"/>
    <property type="match status" value="1"/>
</dbReference>
<feature type="domain" description="DUF3427" evidence="1">
    <location>
        <begin position="119"/>
        <end position="263"/>
    </location>
</feature>
<evidence type="ECO:0000313" key="3">
    <source>
        <dbReference type="Proteomes" id="UP000183410"/>
    </source>
</evidence>
<protein>
    <recommendedName>
        <fullName evidence="1">DUF3427 domain-containing protein</fullName>
    </recommendedName>
</protein>
<dbReference type="EMBL" id="FONN01000005">
    <property type="protein sequence ID" value="SFE68248.1"/>
    <property type="molecule type" value="Genomic_DNA"/>
</dbReference>
<dbReference type="AlphaFoldDB" id="A0A1I2CJ38"/>
<gene>
    <name evidence="2" type="ORF">SAMN04487969_105100</name>
</gene>
<proteinExistence type="predicted"/>
<sequence>MVEADLLDPFKFEQEDYLVKRLPALLSLNSRRLLKFLIAYLSGEKIVETDEEQLMLNLFYYTFYSSEPSKQGFTSMEQGIQFIISCQAFREEIIDILSYNEKHINFVDESNAFPYACPLDLHCRYSTNQILAAFGVWNEHKAPSFREGVKYLEDKGTDIFFITLNKSDKDFSPSTLYEDYAINERLFHWQTQSRISEETKTAQRYIHHKQLGHRIALFVREYKEEHNFTSPFMFLGEVEYVRHEGNKPMSFVWRLKKEMPPALVPAANKAIV</sequence>